<keyword evidence="1" id="KW-0472">Membrane</keyword>
<organism evidence="2 3">
    <name type="scientific">Pseudoalteromonas piscicida</name>
    <dbReference type="NCBI Taxonomy" id="43662"/>
    <lineage>
        <taxon>Bacteria</taxon>
        <taxon>Pseudomonadati</taxon>
        <taxon>Pseudomonadota</taxon>
        <taxon>Gammaproteobacteria</taxon>
        <taxon>Alteromonadales</taxon>
        <taxon>Pseudoalteromonadaceae</taxon>
        <taxon>Pseudoalteromonas</taxon>
    </lineage>
</organism>
<proteinExistence type="predicted"/>
<dbReference type="Proteomes" id="UP000258102">
    <property type="component" value="Chromosome 1"/>
</dbReference>
<dbReference type="AlphaFoldDB" id="A0AAD0RH89"/>
<evidence type="ECO:0000313" key="2">
    <source>
        <dbReference type="EMBL" id="AXR02700.1"/>
    </source>
</evidence>
<accession>A0AAD0RH89</accession>
<keyword evidence="1" id="KW-0812">Transmembrane</keyword>
<dbReference type="EMBL" id="CP031761">
    <property type="protein sequence ID" value="AXR02700.1"/>
    <property type="molecule type" value="Genomic_DNA"/>
</dbReference>
<reference evidence="2 3" key="1">
    <citation type="submission" date="2018-08" db="EMBL/GenBank/DDBJ databases">
        <title>Whole Genome Sequences of Two Pseudoalteromonas piscicida Strains, DE1-A and DE2-A, which Exhibit Strong Antibacterial Activity against Vibrio vulnificus.</title>
        <authorList>
            <person name="Richards G.P."/>
            <person name="Needleman D.S."/>
            <person name="Watson M.A."/>
            <person name="Polson S.W."/>
        </authorList>
    </citation>
    <scope>NUCLEOTIDE SEQUENCE [LARGE SCALE GENOMIC DNA]</scope>
    <source>
        <strain evidence="2 3">DE2-A</strain>
    </source>
</reference>
<feature type="transmembrane region" description="Helical" evidence="1">
    <location>
        <begin position="69"/>
        <end position="87"/>
    </location>
</feature>
<dbReference type="KEGG" id="ppis:B1L02_05795"/>
<name>A0AAD0RH89_PSEO7</name>
<keyword evidence="1" id="KW-1133">Transmembrane helix</keyword>
<evidence type="ECO:0000313" key="3">
    <source>
        <dbReference type="Proteomes" id="UP000258102"/>
    </source>
</evidence>
<feature type="transmembrane region" description="Helical" evidence="1">
    <location>
        <begin position="39"/>
        <end position="63"/>
    </location>
</feature>
<evidence type="ECO:0000256" key="1">
    <source>
        <dbReference type="SAM" id="Phobius"/>
    </source>
</evidence>
<protein>
    <submittedName>
        <fullName evidence="2">Uncharacterized protein</fullName>
    </submittedName>
</protein>
<gene>
    <name evidence="2" type="ORF">D0511_11980</name>
</gene>
<dbReference type="RefSeq" id="WP_088530266.1">
    <property type="nucleotide sequence ID" value="NZ_CP021646.1"/>
</dbReference>
<sequence>MDYLRWIRNNFKDIEPIDDQILHEVITAAKADSATLNELFKALGVLFIVIPFNVYLAVSGLLAYDSLSFWLVMLFTAMIGVGVSLYIEQKIIKRNITQSISKLKLASD</sequence>